<proteinExistence type="predicted"/>
<dbReference type="EMBL" id="UOFC01000093">
    <property type="protein sequence ID" value="VAW46301.1"/>
    <property type="molecule type" value="Genomic_DNA"/>
</dbReference>
<feature type="domain" description="HemY N-terminal" evidence="11">
    <location>
        <begin position="26"/>
        <end position="131"/>
    </location>
</feature>
<name>A0A3B0VTI8_9ZZZZ</name>
<sequence>MGLILTLALVFLVGTSLATLLIYDNGLVSMVWGDWVVETSVSFLLVSLVVLFVVIYFSIRLLSNLWNMPKFWRKSRRLSQYKKAETALAKGMVALEYGDWRKAEKELIKTAKQSEEGLMHYLSAAKMAHNQKAYKRREHHLAQAREHHIDDYLTIGLVEARLLAESEPEQARAILETLHEQAPKNITVLVELAHILKKLKAWQALGEIFPELKKSRAMDKAEQAELEAQLLAGKFSLINDQNALHHLWEQMSNERKLIPIVLVEYVEKSLGWGLEKGLSGLIERALKKQWDDRLVYQYGHIASGEPIERLKTAESWLKGHENNPVLLLTLGRLACAAQLWGRGQNYLKESLKIRPEVETFHVLAKCYEAEGNENQAALVYKEAILKLENVAGKR</sequence>
<dbReference type="SUPFAM" id="SSF48452">
    <property type="entry name" value="TPR-like"/>
    <property type="match status" value="1"/>
</dbReference>
<dbReference type="GO" id="GO:0006779">
    <property type="term" value="P:porphyrin-containing compound biosynthetic process"/>
    <property type="evidence" value="ECO:0007669"/>
    <property type="project" value="UniProtKB-KW"/>
</dbReference>
<evidence type="ECO:0000256" key="9">
    <source>
        <dbReference type="ARBA" id="ARBA00023244"/>
    </source>
</evidence>
<evidence type="ECO:0000256" key="4">
    <source>
        <dbReference type="ARBA" id="ARBA00022475"/>
    </source>
</evidence>
<comment type="pathway">
    <text evidence="3">Porphyrin-containing compound metabolism; protoheme biosynthesis.</text>
</comment>
<evidence type="ECO:0000256" key="3">
    <source>
        <dbReference type="ARBA" id="ARBA00004744"/>
    </source>
</evidence>
<evidence type="ECO:0000256" key="5">
    <source>
        <dbReference type="ARBA" id="ARBA00022519"/>
    </source>
</evidence>
<dbReference type="Gene3D" id="1.25.40.10">
    <property type="entry name" value="Tetratricopeptide repeat domain"/>
    <property type="match status" value="1"/>
</dbReference>
<evidence type="ECO:0000313" key="12">
    <source>
        <dbReference type="EMBL" id="VAW46301.1"/>
    </source>
</evidence>
<protein>
    <submittedName>
        <fullName evidence="12">Uncharacterized protein EC-HemY in Proteobacteria (Unrelated to HemY-type PPO in GramPositives)</fullName>
    </submittedName>
</protein>
<dbReference type="InterPro" id="IPR010817">
    <property type="entry name" value="HemY_N"/>
</dbReference>
<evidence type="ECO:0000256" key="2">
    <source>
        <dbReference type="ARBA" id="ARBA00004429"/>
    </source>
</evidence>
<evidence type="ECO:0000256" key="6">
    <source>
        <dbReference type="ARBA" id="ARBA00022692"/>
    </source>
</evidence>
<evidence type="ECO:0000256" key="1">
    <source>
        <dbReference type="ARBA" id="ARBA00002962"/>
    </source>
</evidence>
<keyword evidence="9" id="KW-0627">Porphyrin biosynthesis</keyword>
<dbReference type="GO" id="GO:0005886">
    <property type="term" value="C:plasma membrane"/>
    <property type="evidence" value="ECO:0007669"/>
    <property type="project" value="UniProtKB-SubCell"/>
</dbReference>
<accession>A0A3B0VTI8</accession>
<dbReference type="InterPro" id="IPR005254">
    <property type="entry name" value="Heme_biosyn_assoc_TPR_pro"/>
</dbReference>
<reference evidence="12" key="1">
    <citation type="submission" date="2018-06" db="EMBL/GenBank/DDBJ databases">
        <authorList>
            <person name="Zhirakovskaya E."/>
        </authorList>
    </citation>
    <scope>NUCLEOTIDE SEQUENCE</scope>
</reference>
<dbReference type="Pfam" id="PF07219">
    <property type="entry name" value="HemY_N"/>
    <property type="match status" value="1"/>
</dbReference>
<dbReference type="NCBIfam" id="TIGR00540">
    <property type="entry name" value="TPR_hemY_coli"/>
    <property type="match status" value="1"/>
</dbReference>
<comment type="function">
    <text evidence="1">Involved in a late step of protoheme IX synthesis.</text>
</comment>
<keyword evidence="6 10" id="KW-0812">Transmembrane</keyword>
<gene>
    <name evidence="12" type="ORF">MNBD_GAMMA03-1770</name>
</gene>
<evidence type="ECO:0000256" key="8">
    <source>
        <dbReference type="ARBA" id="ARBA00023136"/>
    </source>
</evidence>
<evidence type="ECO:0000259" key="11">
    <source>
        <dbReference type="Pfam" id="PF07219"/>
    </source>
</evidence>
<keyword evidence="8 10" id="KW-0472">Membrane</keyword>
<dbReference type="UniPathway" id="UPA00252"/>
<dbReference type="GO" id="GO:0042168">
    <property type="term" value="P:heme metabolic process"/>
    <property type="evidence" value="ECO:0007669"/>
    <property type="project" value="InterPro"/>
</dbReference>
<organism evidence="12">
    <name type="scientific">hydrothermal vent metagenome</name>
    <dbReference type="NCBI Taxonomy" id="652676"/>
    <lineage>
        <taxon>unclassified sequences</taxon>
        <taxon>metagenomes</taxon>
        <taxon>ecological metagenomes</taxon>
    </lineage>
</organism>
<keyword evidence="5" id="KW-0997">Cell inner membrane</keyword>
<dbReference type="AlphaFoldDB" id="A0A3B0VTI8"/>
<feature type="transmembrane region" description="Helical" evidence="10">
    <location>
        <begin position="42"/>
        <end position="66"/>
    </location>
</feature>
<keyword evidence="7 10" id="KW-1133">Transmembrane helix</keyword>
<keyword evidence="4" id="KW-1003">Cell membrane</keyword>
<comment type="subcellular location">
    <subcellularLocation>
        <location evidence="2">Cell inner membrane</location>
        <topology evidence="2">Multi-pass membrane protein</topology>
    </subcellularLocation>
</comment>
<evidence type="ECO:0000256" key="7">
    <source>
        <dbReference type="ARBA" id="ARBA00022989"/>
    </source>
</evidence>
<evidence type="ECO:0000256" key="10">
    <source>
        <dbReference type="SAM" id="Phobius"/>
    </source>
</evidence>
<dbReference type="InterPro" id="IPR011990">
    <property type="entry name" value="TPR-like_helical_dom_sf"/>
</dbReference>